<evidence type="ECO:0000313" key="12">
    <source>
        <dbReference type="EMBL" id="EQD73886.1"/>
    </source>
</evidence>
<keyword evidence="3 12" id="KW-0808">Transferase</keyword>
<evidence type="ECO:0000256" key="7">
    <source>
        <dbReference type="ARBA" id="ARBA00023004"/>
    </source>
</evidence>
<feature type="compositionally biased region" description="Basic and acidic residues" evidence="10">
    <location>
        <begin position="22"/>
        <end position="40"/>
    </location>
</feature>
<evidence type="ECO:0000256" key="1">
    <source>
        <dbReference type="ARBA" id="ARBA00001966"/>
    </source>
</evidence>
<dbReference type="SFLD" id="SFLDG01086">
    <property type="entry name" value="elongater_protein-like"/>
    <property type="match status" value="1"/>
</dbReference>
<dbReference type="SUPFAM" id="SSF102114">
    <property type="entry name" value="Radical SAM enzymes"/>
    <property type="match status" value="1"/>
</dbReference>
<keyword evidence="9" id="KW-0012">Acyltransferase</keyword>
<dbReference type="GO" id="GO:0005737">
    <property type="term" value="C:cytoplasm"/>
    <property type="evidence" value="ECO:0007669"/>
    <property type="project" value="TreeGrafter"/>
</dbReference>
<dbReference type="GO" id="GO:0046872">
    <property type="term" value="F:metal ion binding"/>
    <property type="evidence" value="ECO:0007669"/>
    <property type="project" value="UniProtKB-KW"/>
</dbReference>
<proteinExistence type="predicted"/>
<dbReference type="InterPro" id="IPR006638">
    <property type="entry name" value="Elp3/MiaA/NifB-like_rSAM"/>
</dbReference>
<reference evidence="12" key="2">
    <citation type="journal article" date="2014" name="ISME J.">
        <title>Microbial stratification in low pH oxic and suboxic macroscopic growths along an acid mine drainage.</title>
        <authorList>
            <person name="Mendez-Garcia C."/>
            <person name="Mesa V."/>
            <person name="Sprenger R.R."/>
            <person name="Richter M."/>
            <person name="Diez M.S."/>
            <person name="Solano J."/>
            <person name="Bargiela R."/>
            <person name="Golyshina O.V."/>
            <person name="Manteca A."/>
            <person name="Ramos J.L."/>
            <person name="Gallego J.R."/>
            <person name="Llorente I."/>
            <person name="Martins Dos Santos V.A."/>
            <person name="Jensen O.N."/>
            <person name="Pelaez A.I."/>
            <person name="Sanchez J."/>
            <person name="Ferrer M."/>
        </authorList>
    </citation>
    <scope>NUCLEOTIDE SEQUENCE</scope>
</reference>
<keyword evidence="7" id="KW-0408">Iron</keyword>
<keyword evidence="6" id="KW-0479">Metal-binding</keyword>
<evidence type="ECO:0000256" key="6">
    <source>
        <dbReference type="ARBA" id="ARBA00022723"/>
    </source>
</evidence>
<keyword evidence="2" id="KW-0004">4Fe-4S</keyword>
<dbReference type="Pfam" id="PF04055">
    <property type="entry name" value="Radical_SAM"/>
    <property type="match status" value="1"/>
</dbReference>
<feature type="region of interest" description="Disordered" evidence="10">
    <location>
        <begin position="1"/>
        <end position="50"/>
    </location>
</feature>
<feature type="region of interest" description="Disordered" evidence="10">
    <location>
        <begin position="461"/>
        <end position="498"/>
    </location>
</feature>
<dbReference type="PANTHER" id="PTHR11135:SF7">
    <property type="entry name" value="TRNA URIDINE(34) ACETYLTRANSFERASE"/>
    <property type="match status" value="1"/>
</dbReference>
<evidence type="ECO:0000256" key="8">
    <source>
        <dbReference type="ARBA" id="ARBA00023014"/>
    </source>
</evidence>
<dbReference type="Gene3D" id="3.20.20.70">
    <property type="entry name" value="Aldolase class I"/>
    <property type="match status" value="1"/>
</dbReference>
<evidence type="ECO:0000259" key="11">
    <source>
        <dbReference type="PROSITE" id="PS51918"/>
    </source>
</evidence>
<organism evidence="12">
    <name type="scientific">mine drainage metagenome</name>
    <dbReference type="NCBI Taxonomy" id="410659"/>
    <lineage>
        <taxon>unclassified sequences</taxon>
        <taxon>metagenomes</taxon>
        <taxon>ecological metagenomes</taxon>
    </lineage>
</organism>
<dbReference type="AlphaFoldDB" id="T1BLM5"/>
<sequence length="498" mass="55145">MRARKDRPDPGLAPPGPELSPEEAREDWQQRKLSTAREEGWSSLPSNPDLWKAWSPEERTRWSSSLRLKPTRTLSGVSVVAVMTSPFACPHGRCTYCPGGPDARTPQSYTGEEPSALRGAQFDYDPYRIVRHRLESLVEIGHPVSKVELILMGGTFTSRPPGWQERTIHQAFDGLNGDISPSLVAAHAANERADSRCVGLTVETRPDQASPETLLRLVSWGVTRVEFGVETLRDGVLAAVHRAHNVRTVTEATGRAREFGLKVGYHMMPGLPGMDPQRDREDFRRLFAEEDFQPDLLKIYPCLVIAGTPLADAWAAGAYQPYETETAAELLADVKEELPPYVRIHRVQRDIPSRLILAGVRKSNLREIALGRLHSRGKQCPCLRCREVGRRAGPSGAENWELRRREYRAQGGREVFLSYEDPGTDRVAGYLRLRFPRGGVPGALADPVIRELKVLGSEVPLAAGAQRPRGPGSTGGWDEGSSGRRKRRPGSMGLPASR</sequence>
<evidence type="ECO:0000256" key="9">
    <source>
        <dbReference type="ARBA" id="ARBA00023315"/>
    </source>
</evidence>
<evidence type="ECO:0000256" key="3">
    <source>
        <dbReference type="ARBA" id="ARBA00022679"/>
    </source>
</evidence>
<dbReference type="PANTHER" id="PTHR11135">
    <property type="entry name" value="HISTONE ACETYLTRANSFERASE-RELATED"/>
    <property type="match status" value="1"/>
</dbReference>
<dbReference type="PROSITE" id="PS51918">
    <property type="entry name" value="RADICAL_SAM"/>
    <property type="match status" value="1"/>
</dbReference>
<evidence type="ECO:0000256" key="5">
    <source>
        <dbReference type="ARBA" id="ARBA00022694"/>
    </source>
</evidence>
<dbReference type="SFLD" id="SFLDS00029">
    <property type="entry name" value="Radical_SAM"/>
    <property type="match status" value="1"/>
</dbReference>
<dbReference type="EMBL" id="AUZY01001800">
    <property type="protein sequence ID" value="EQD73886.1"/>
    <property type="molecule type" value="Genomic_DNA"/>
</dbReference>
<dbReference type="Pfam" id="PF16199">
    <property type="entry name" value="Radical_SAM_C"/>
    <property type="match status" value="1"/>
</dbReference>
<keyword evidence="5" id="KW-0819">tRNA processing</keyword>
<dbReference type="GO" id="GO:0051539">
    <property type="term" value="F:4 iron, 4 sulfur cluster binding"/>
    <property type="evidence" value="ECO:0007669"/>
    <property type="project" value="UniProtKB-KW"/>
</dbReference>
<feature type="domain" description="Radical SAM core" evidence="11">
    <location>
        <begin position="74"/>
        <end position="354"/>
    </location>
</feature>
<dbReference type="InterPro" id="IPR039661">
    <property type="entry name" value="ELP3"/>
</dbReference>
<dbReference type="InterPro" id="IPR013785">
    <property type="entry name" value="Aldolase_TIM"/>
</dbReference>
<evidence type="ECO:0000256" key="2">
    <source>
        <dbReference type="ARBA" id="ARBA00022485"/>
    </source>
</evidence>
<keyword evidence="4" id="KW-0949">S-adenosyl-L-methionine</keyword>
<comment type="cofactor">
    <cofactor evidence="1">
        <name>[4Fe-4S] cluster</name>
        <dbReference type="ChEBI" id="CHEBI:49883"/>
    </cofactor>
</comment>
<dbReference type="CDD" id="cd01335">
    <property type="entry name" value="Radical_SAM"/>
    <property type="match status" value="1"/>
</dbReference>
<dbReference type="SMART" id="SM00729">
    <property type="entry name" value="Elp3"/>
    <property type="match status" value="1"/>
</dbReference>
<name>T1BLM5_9ZZZZ</name>
<dbReference type="NCBIfam" id="TIGR01211">
    <property type="entry name" value="ELP3"/>
    <property type="match status" value="1"/>
</dbReference>
<dbReference type="GO" id="GO:0016746">
    <property type="term" value="F:acyltransferase activity"/>
    <property type="evidence" value="ECO:0007669"/>
    <property type="project" value="UniProtKB-KW"/>
</dbReference>
<reference evidence="12" key="1">
    <citation type="submission" date="2013-08" db="EMBL/GenBank/DDBJ databases">
        <authorList>
            <person name="Mendez C."/>
            <person name="Richter M."/>
            <person name="Ferrer M."/>
            <person name="Sanchez J."/>
        </authorList>
    </citation>
    <scope>NUCLEOTIDE SEQUENCE</scope>
</reference>
<accession>T1BLM5</accession>
<evidence type="ECO:0000256" key="4">
    <source>
        <dbReference type="ARBA" id="ARBA00022691"/>
    </source>
</evidence>
<gene>
    <name evidence="12" type="ORF">B1B_02986</name>
</gene>
<evidence type="ECO:0000256" key="10">
    <source>
        <dbReference type="SAM" id="MobiDB-lite"/>
    </source>
</evidence>
<dbReference type="InterPro" id="IPR058240">
    <property type="entry name" value="rSAM_sf"/>
</dbReference>
<keyword evidence="8" id="KW-0411">Iron-sulfur</keyword>
<protein>
    <submittedName>
        <fullName evidence="12">Histone acetyltransferase, ELP3 family</fullName>
    </submittedName>
</protein>
<dbReference type="InterPro" id="IPR034687">
    <property type="entry name" value="ELP3-like"/>
</dbReference>
<dbReference type="InterPro" id="IPR007197">
    <property type="entry name" value="rSAM"/>
</dbReference>
<dbReference type="GO" id="GO:0002926">
    <property type="term" value="P:tRNA wobble base 5-methoxycarbonylmethyl-2-thiouridinylation"/>
    <property type="evidence" value="ECO:0007669"/>
    <property type="project" value="TreeGrafter"/>
</dbReference>
<comment type="caution">
    <text evidence="12">The sequence shown here is derived from an EMBL/GenBank/DDBJ whole genome shotgun (WGS) entry which is preliminary data.</text>
</comment>
<dbReference type="InterPro" id="IPR032432">
    <property type="entry name" value="Radical_SAM_C"/>
</dbReference>